<gene>
    <name evidence="1" type="ORF">HPB50_021120</name>
</gene>
<accession>A0ACB7TNJ7</accession>
<dbReference type="EMBL" id="CM023481">
    <property type="protein sequence ID" value="KAH6947748.1"/>
    <property type="molecule type" value="Genomic_DNA"/>
</dbReference>
<sequence length="283" mass="31695">MVALKIVSYHLVDSACLHRKSERDHGAPANAEKCRTHLATCLDHSPTVFCTVISNGALPRCKVLAKVGAKPCVPEPEEIWDVRFRSIHSDEPAVPLISAIQGLKSLEVRRYYSSLSESELTLMHMPGTYQEVKILPVPMTKPTRDMRTLRRETTRAVWTSRYNGIICIKPRVTSLRTSSYRPCIPAISAAPITWRPAIPRPKWQTRLRRSRPAILTVFKIRLVIRGPSRHTSASSAASLRRCDQEIHAVQAQANQPRCARAKIGHSRNSQARACQASNADPTR</sequence>
<protein>
    <submittedName>
        <fullName evidence="1">Uncharacterized protein</fullName>
    </submittedName>
</protein>
<keyword evidence="2" id="KW-1185">Reference proteome</keyword>
<dbReference type="Proteomes" id="UP000821845">
    <property type="component" value="Chromosome 1"/>
</dbReference>
<comment type="caution">
    <text evidence="1">The sequence shown here is derived from an EMBL/GenBank/DDBJ whole genome shotgun (WGS) entry which is preliminary data.</text>
</comment>
<evidence type="ECO:0000313" key="1">
    <source>
        <dbReference type="EMBL" id="KAH6947748.1"/>
    </source>
</evidence>
<name>A0ACB7TNJ7_HYAAI</name>
<proteinExistence type="predicted"/>
<evidence type="ECO:0000313" key="2">
    <source>
        <dbReference type="Proteomes" id="UP000821845"/>
    </source>
</evidence>
<organism evidence="1 2">
    <name type="scientific">Hyalomma asiaticum</name>
    <name type="common">Tick</name>
    <dbReference type="NCBI Taxonomy" id="266040"/>
    <lineage>
        <taxon>Eukaryota</taxon>
        <taxon>Metazoa</taxon>
        <taxon>Ecdysozoa</taxon>
        <taxon>Arthropoda</taxon>
        <taxon>Chelicerata</taxon>
        <taxon>Arachnida</taxon>
        <taxon>Acari</taxon>
        <taxon>Parasitiformes</taxon>
        <taxon>Ixodida</taxon>
        <taxon>Ixodoidea</taxon>
        <taxon>Ixodidae</taxon>
        <taxon>Hyalomminae</taxon>
        <taxon>Hyalomma</taxon>
    </lineage>
</organism>
<reference evidence="1" key="1">
    <citation type="submission" date="2020-05" db="EMBL/GenBank/DDBJ databases">
        <title>Large-scale comparative analyses of tick genomes elucidate their genetic diversity and vector capacities.</title>
        <authorList>
            <person name="Jia N."/>
            <person name="Wang J."/>
            <person name="Shi W."/>
            <person name="Du L."/>
            <person name="Sun Y."/>
            <person name="Zhan W."/>
            <person name="Jiang J."/>
            <person name="Wang Q."/>
            <person name="Zhang B."/>
            <person name="Ji P."/>
            <person name="Sakyi L.B."/>
            <person name="Cui X."/>
            <person name="Yuan T."/>
            <person name="Jiang B."/>
            <person name="Yang W."/>
            <person name="Lam T.T.-Y."/>
            <person name="Chang Q."/>
            <person name="Ding S."/>
            <person name="Wang X."/>
            <person name="Zhu J."/>
            <person name="Ruan X."/>
            <person name="Zhao L."/>
            <person name="Wei J."/>
            <person name="Que T."/>
            <person name="Du C."/>
            <person name="Cheng J."/>
            <person name="Dai P."/>
            <person name="Han X."/>
            <person name="Huang E."/>
            <person name="Gao Y."/>
            <person name="Liu J."/>
            <person name="Shao H."/>
            <person name="Ye R."/>
            <person name="Li L."/>
            <person name="Wei W."/>
            <person name="Wang X."/>
            <person name="Wang C."/>
            <person name="Yang T."/>
            <person name="Huo Q."/>
            <person name="Li W."/>
            <person name="Guo W."/>
            <person name="Chen H."/>
            <person name="Zhou L."/>
            <person name="Ni X."/>
            <person name="Tian J."/>
            <person name="Zhou Y."/>
            <person name="Sheng Y."/>
            <person name="Liu T."/>
            <person name="Pan Y."/>
            <person name="Xia L."/>
            <person name="Li J."/>
            <person name="Zhao F."/>
            <person name="Cao W."/>
        </authorList>
    </citation>
    <scope>NUCLEOTIDE SEQUENCE</scope>
    <source>
        <strain evidence="1">Hyas-2018</strain>
    </source>
</reference>